<protein>
    <submittedName>
        <fullName evidence="4">SPOR domain-containing protein</fullName>
    </submittedName>
</protein>
<feature type="compositionally biased region" description="Polar residues" evidence="1">
    <location>
        <begin position="107"/>
        <end position="118"/>
    </location>
</feature>
<sequence>MTLTRFLAILIMTASLGLALNTGRGEAQIREQQPAEFPPASYKGKQYVDSEGCVFIRAGIDGNVTWVPRVSRDRKIICGFRPSLAGEAPAAEVVQAPATEAPQITLDTPQPAAPTQSVKPAARQVAAAPTPTPAPASKRTAPRVVRQTPPKPMPRAVVQPPTPVPASQVQPTVGAPTACPGASALSRRYMRGSGVRCGPQGAPVTGSRAVVASAAPQPVTVRRKSASAAAPTAPMQVSPTTRIVPKHVAINRQNTTNGKVPEGYELVWDDDRLNPHRTEQNLKGRSEMLLVWTQTVPRRLINQSNGRDVTASVPLVYPYTSIAQQRRELGEVKIVQRDGKTVKRVVRNPTAYSSRSTPKQPKAAPVEASFVGKRYVQIGAYRDKANAERAARKIAHMGMRARINRHRQGGQTLMIVQAGPFAEPQMVKQAMLKLRGAGYGQAVAR</sequence>
<feature type="domain" description="SPOR" evidence="3">
    <location>
        <begin position="368"/>
        <end position="445"/>
    </location>
</feature>
<dbReference type="RefSeq" id="WP_367878571.1">
    <property type="nucleotide sequence ID" value="NZ_JBFNXX010000011.1"/>
</dbReference>
<dbReference type="Pfam" id="PF05036">
    <property type="entry name" value="SPOR"/>
    <property type="match status" value="1"/>
</dbReference>
<dbReference type="InterPro" id="IPR007730">
    <property type="entry name" value="SPOR-like_dom"/>
</dbReference>
<feature type="region of interest" description="Disordered" evidence="1">
    <location>
        <begin position="107"/>
        <end position="178"/>
    </location>
</feature>
<evidence type="ECO:0000259" key="3">
    <source>
        <dbReference type="PROSITE" id="PS51724"/>
    </source>
</evidence>
<evidence type="ECO:0000256" key="2">
    <source>
        <dbReference type="SAM" id="SignalP"/>
    </source>
</evidence>
<evidence type="ECO:0000313" key="4">
    <source>
        <dbReference type="EMBL" id="MEW9920868.1"/>
    </source>
</evidence>
<comment type="caution">
    <text evidence="4">The sequence shown here is derived from an EMBL/GenBank/DDBJ whole genome shotgun (WGS) entry which is preliminary data.</text>
</comment>
<feature type="compositionally biased region" description="Low complexity" evidence="1">
    <location>
        <begin position="120"/>
        <end position="143"/>
    </location>
</feature>
<evidence type="ECO:0000256" key="1">
    <source>
        <dbReference type="SAM" id="MobiDB-lite"/>
    </source>
</evidence>
<gene>
    <name evidence="4" type="ORF">AB2B41_14735</name>
</gene>
<keyword evidence="5" id="KW-1185">Reference proteome</keyword>
<dbReference type="SUPFAM" id="SSF110997">
    <property type="entry name" value="Sporulation related repeat"/>
    <property type="match status" value="1"/>
</dbReference>
<feature type="chain" id="PRO_5046829465" evidence="2">
    <location>
        <begin position="20"/>
        <end position="445"/>
    </location>
</feature>
<reference evidence="4 5" key="1">
    <citation type="submission" date="2024-07" db="EMBL/GenBank/DDBJ databases">
        <title>Marimonas sp.nov., isolated from tidal-flat sediment.</title>
        <authorList>
            <person name="Jayan J.N."/>
            <person name="Lee S.S."/>
        </authorList>
    </citation>
    <scope>NUCLEOTIDE SEQUENCE [LARGE SCALE GENOMIC DNA]</scope>
    <source>
        <strain evidence="4 5">MJW-29</strain>
    </source>
</reference>
<dbReference type="Proteomes" id="UP001556098">
    <property type="component" value="Unassembled WGS sequence"/>
</dbReference>
<name>A0ABV3RQM5_9RHOB</name>
<evidence type="ECO:0000313" key="5">
    <source>
        <dbReference type="Proteomes" id="UP001556098"/>
    </source>
</evidence>
<dbReference type="EMBL" id="JBFNXX010000011">
    <property type="protein sequence ID" value="MEW9920868.1"/>
    <property type="molecule type" value="Genomic_DNA"/>
</dbReference>
<accession>A0ABV3RQM5</accession>
<dbReference type="Gene3D" id="3.30.70.1070">
    <property type="entry name" value="Sporulation related repeat"/>
    <property type="match status" value="1"/>
</dbReference>
<dbReference type="InterPro" id="IPR036680">
    <property type="entry name" value="SPOR-like_sf"/>
</dbReference>
<feature type="signal peptide" evidence="2">
    <location>
        <begin position="1"/>
        <end position="19"/>
    </location>
</feature>
<organism evidence="4 5">
    <name type="scientific">Sulfitobacter sediminis</name>
    <dbReference type="NCBI Taxonomy" id="3234186"/>
    <lineage>
        <taxon>Bacteria</taxon>
        <taxon>Pseudomonadati</taxon>
        <taxon>Pseudomonadota</taxon>
        <taxon>Alphaproteobacteria</taxon>
        <taxon>Rhodobacterales</taxon>
        <taxon>Roseobacteraceae</taxon>
        <taxon>Sulfitobacter</taxon>
    </lineage>
</organism>
<keyword evidence="2" id="KW-0732">Signal</keyword>
<dbReference type="PROSITE" id="PS51724">
    <property type="entry name" value="SPOR"/>
    <property type="match status" value="1"/>
</dbReference>
<proteinExistence type="predicted"/>